<dbReference type="Pfam" id="PF08240">
    <property type="entry name" value="ADH_N"/>
    <property type="match status" value="1"/>
</dbReference>
<keyword evidence="1 4" id="KW-0479">Metal-binding</keyword>
<dbReference type="STRING" id="1348853.LK12_18050"/>
<evidence type="ECO:0000259" key="6">
    <source>
        <dbReference type="Pfam" id="PF08240"/>
    </source>
</evidence>
<evidence type="ECO:0000256" key="3">
    <source>
        <dbReference type="ARBA" id="ARBA00023002"/>
    </source>
</evidence>
<dbReference type="InterPro" id="IPR013154">
    <property type="entry name" value="ADH-like_N"/>
</dbReference>
<comment type="caution">
    <text evidence="7">The sequence shown here is derived from an EMBL/GenBank/DDBJ whole genome shotgun (WGS) entry which is preliminary data.</text>
</comment>
<keyword evidence="3" id="KW-0560">Oxidoreductase</keyword>
<comment type="similarity">
    <text evidence="4">Belongs to the zinc-containing alcohol dehydrogenase family.</text>
</comment>
<dbReference type="InterPro" id="IPR011032">
    <property type="entry name" value="GroES-like_sf"/>
</dbReference>
<evidence type="ECO:0000313" key="7">
    <source>
        <dbReference type="EMBL" id="KHK90045.1"/>
    </source>
</evidence>
<reference evidence="7 8" key="1">
    <citation type="submission" date="2014-10" db="EMBL/GenBank/DDBJ databases">
        <title>Genome sequence of Novosphingobium malaysiense MUSC 273(T).</title>
        <authorList>
            <person name="Lee L.-H."/>
        </authorList>
    </citation>
    <scope>NUCLEOTIDE SEQUENCE [LARGE SCALE GENOMIC DNA]</scope>
    <source>
        <strain evidence="7 8">MUSC 273</strain>
    </source>
</reference>
<dbReference type="InterPro" id="IPR050129">
    <property type="entry name" value="Zn_alcohol_dh"/>
</dbReference>
<dbReference type="Proteomes" id="UP000031057">
    <property type="component" value="Unassembled WGS sequence"/>
</dbReference>
<dbReference type="SUPFAM" id="SSF50129">
    <property type="entry name" value="GroES-like"/>
    <property type="match status" value="1"/>
</dbReference>
<keyword evidence="2 4" id="KW-0862">Zinc</keyword>
<evidence type="ECO:0000259" key="5">
    <source>
        <dbReference type="Pfam" id="PF00107"/>
    </source>
</evidence>
<dbReference type="Pfam" id="PF00107">
    <property type="entry name" value="ADH_zinc_N"/>
    <property type="match status" value="1"/>
</dbReference>
<dbReference type="SUPFAM" id="SSF51735">
    <property type="entry name" value="NAD(P)-binding Rossmann-fold domains"/>
    <property type="match status" value="1"/>
</dbReference>
<feature type="domain" description="Alcohol dehydrogenase-like C-terminal" evidence="5">
    <location>
        <begin position="125"/>
        <end position="251"/>
    </location>
</feature>
<evidence type="ECO:0000256" key="4">
    <source>
        <dbReference type="RuleBase" id="RU361277"/>
    </source>
</evidence>
<proteinExistence type="inferred from homology"/>
<dbReference type="AlphaFoldDB" id="A0A0B1ZLA4"/>
<evidence type="ECO:0000256" key="1">
    <source>
        <dbReference type="ARBA" id="ARBA00022723"/>
    </source>
</evidence>
<dbReference type="EMBL" id="JTDI01000006">
    <property type="protein sequence ID" value="KHK90045.1"/>
    <property type="molecule type" value="Genomic_DNA"/>
</dbReference>
<name>A0A0B1ZLA4_9SPHN</name>
<organism evidence="7 8">
    <name type="scientific">Novosphingobium malaysiense</name>
    <dbReference type="NCBI Taxonomy" id="1348853"/>
    <lineage>
        <taxon>Bacteria</taxon>
        <taxon>Pseudomonadati</taxon>
        <taxon>Pseudomonadota</taxon>
        <taxon>Alphaproteobacteria</taxon>
        <taxon>Sphingomonadales</taxon>
        <taxon>Sphingomonadaceae</taxon>
        <taxon>Novosphingobium</taxon>
    </lineage>
</organism>
<comment type="cofactor">
    <cofactor evidence="4">
        <name>Zn(2+)</name>
        <dbReference type="ChEBI" id="CHEBI:29105"/>
    </cofactor>
</comment>
<dbReference type="Gene3D" id="3.40.50.720">
    <property type="entry name" value="NAD(P)-binding Rossmann-like Domain"/>
    <property type="match status" value="1"/>
</dbReference>
<dbReference type="GO" id="GO:0008270">
    <property type="term" value="F:zinc ion binding"/>
    <property type="evidence" value="ECO:0007669"/>
    <property type="project" value="InterPro"/>
</dbReference>
<sequence>MTQGHGYTVPGGTVLGHEFTGEVIETGAGVEGFAKGERVVAMPIAGCGKCRYCLAGEPAWCEALEFLSGGYAEYALVNAATAMRLPATLSDADGALVEPLAVSLHGIAMAGIKPGARVLVQGAGPIGLAALFWARRVGAGRVDVIEGAPVRAAIADRMGADSVTAPQPLDPAGFAQRPDPEKLYDVVVECVGRPSLLMQAVSFLRPGGTVVSLGYCFEPDGIVPAVAGGREARMLFPQLYTVAEFRHALAVLDSGAVEPRHMVTRSVSLDVLPDVFDTLRSNPGECKVLIDPSAVLN</sequence>
<dbReference type="PANTHER" id="PTHR43401">
    <property type="entry name" value="L-THREONINE 3-DEHYDROGENASE"/>
    <property type="match status" value="1"/>
</dbReference>
<feature type="domain" description="Alcohol dehydrogenase-like N-terminal" evidence="6">
    <location>
        <begin position="7"/>
        <end position="86"/>
    </location>
</feature>
<evidence type="ECO:0008006" key="9">
    <source>
        <dbReference type="Google" id="ProtNLM"/>
    </source>
</evidence>
<evidence type="ECO:0000313" key="8">
    <source>
        <dbReference type="Proteomes" id="UP000031057"/>
    </source>
</evidence>
<dbReference type="GO" id="GO:0016491">
    <property type="term" value="F:oxidoreductase activity"/>
    <property type="evidence" value="ECO:0007669"/>
    <property type="project" value="UniProtKB-KW"/>
</dbReference>
<dbReference type="PANTHER" id="PTHR43401:SF2">
    <property type="entry name" value="L-THREONINE 3-DEHYDROGENASE"/>
    <property type="match status" value="1"/>
</dbReference>
<gene>
    <name evidence="7" type="ORF">LK12_18050</name>
</gene>
<keyword evidence="8" id="KW-1185">Reference proteome</keyword>
<dbReference type="PROSITE" id="PS00059">
    <property type="entry name" value="ADH_ZINC"/>
    <property type="match status" value="1"/>
</dbReference>
<dbReference type="InterPro" id="IPR013149">
    <property type="entry name" value="ADH-like_C"/>
</dbReference>
<dbReference type="InterPro" id="IPR002328">
    <property type="entry name" value="ADH_Zn_CS"/>
</dbReference>
<accession>A0A0B1ZLA4</accession>
<dbReference type="InterPro" id="IPR036291">
    <property type="entry name" value="NAD(P)-bd_dom_sf"/>
</dbReference>
<protein>
    <recommendedName>
        <fullName evidence="9">Alcohol dehydrogenase</fullName>
    </recommendedName>
</protein>
<dbReference type="Gene3D" id="3.90.180.10">
    <property type="entry name" value="Medium-chain alcohol dehydrogenases, catalytic domain"/>
    <property type="match status" value="1"/>
</dbReference>
<evidence type="ECO:0000256" key="2">
    <source>
        <dbReference type="ARBA" id="ARBA00022833"/>
    </source>
</evidence>